<keyword evidence="5 7" id="KW-1133">Transmembrane helix</keyword>
<evidence type="ECO:0000256" key="7">
    <source>
        <dbReference type="SAM" id="Phobius"/>
    </source>
</evidence>
<feature type="transmembrane region" description="Helical" evidence="7">
    <location>
        <begin position="37"/>
        <end position="57"/>
    </location>
</feature>
<dbReference type="Pfam" id="PF07690">
    <property type="entry name" value="MFS_1"/>
    <property type="match status" value="1"/>
</dbReference>
<keyword evidence="6 7" id="KW-0472">Membrane</keyword>
<dbReference type="AlphaFoldDB" id="A0A1F5TR83"/>
<evidence type="ECO:0000256" key="3">
    <source>
        <dbReference type="ARBA" id="ARBA00022475"/>
    </source>
</evidence>
<evidence type="ECO:0000313" key="9">
    <source>
        <dbReference type="EMBL" id="OGF41041.1"/>
    </source>
</evidence>
<dbReference type="EMBL" id="MFGO01000015">
    <property type="protein sequence ID" value="OGF41041.1"/>
    <property type="molecule type" value="Genomic_DNA"/>
</dbReference>
<comment type="caution">
    <text evidence="9">The sequence shown here is derived from an EMBL/GenBank/DDBJ whole genome shotgun (WGS) entry which is preliminary data.</text>
</comment>
<organism evidence="9 10">
    <name type="scientific">Candidatus Falkowbacteria bacterium RIFOXYD2_FULL_34_120</name>
    <dbReference type="NCBI Taxonomy" id="1798007"/>
    <lineage>
        <taxon>Bacteria</taxon>
        <taxon>Candidatus Falkowiibacteriota</taxon>
    </lineage>
</organism>
<gene>
    <name evidence="9" type="ORF">A2531_03770</name>
</gene>
<feature type="transmembrane region" description="Helical" evidence="7">
    <location>
        <begin position="69"/>
        <end position="88"/>
    </location>
</feature>
<dbReference type="InterPro" id="IPR011701">
    <property type="entry name" value="MFS"/>
</dbReference>
<reference evidence="9 10" key="1">
    <citation type="journal article" date="2016" name="Nat. Commun.">
        <title>Thousands of microbial genomes shed light on interconnected biogeochemical processes in an aquifer system.</title>
        <authorList>
            <person name="Anantharaman K."/>
            <person name="Brown C.T."/>
            <person name="Hug L.A."/>
            <person name="Sharon I."/>
            <person name="Castelle C.J."/>
            <person name="Probst A.J."/>
            <person name="Thomas B.C."/>
            <person name="Singh A."/>
            <person name="Wilkins M.J."/>
            <person name="Karaoz U."/>
            <person name="Brodie E.L."/>
            <person name="Williams K.H."/>
            <person name="Hubbard S.S."/>
            <person name="Banfield J.F."/>
        </authorList>
    </citation>
    <scope>NUCLEOTIDE SEQUENCE [LARGE SCALE GENOMIC DNA]</scope>
</reference>
<keyword evidence="4 7" id="KW-0812">Transmembrane</keyword>
<evidence type="ECO:0000313" key="10">
    <source>
        <dbReference type="Proteomes" id="UP000177579"/>
    </source>
</evidence>
<name>A0A1F5TR83_9BACT</name>
<dbReference type="PANTHER" id="PTHR23517:SF3">
    <property type="entry name" value="INTEGRAL MEMBRANE TRANSPORT PROTEIN"/>
    <property type="match status" value="1"/>
</dbReference>
<evidence type="ECO:0000256" key="5">
    <source>
        <dbReference type="ARBA" id="ARBA00022989"/>
    </source>
</evidence>
<proteinExistence type="predicted"/>
<evidence type="ECO:0000256" key="4">
    <source>
        <dbReference type="ARBA" id="ARBA00022692"/>
    </source>
</evidence>
<dbReference type="GO" id="GO:0005886">
    <property type="term" value="C:plasma membrane"/>
    <property type="evidence" value="ECO:0007669"/>
    <property type="project" value="UniProtKB-SubCell"/>
</dbReference>
<dbReference type="PANTHER" id="PTHR23517">
    <property type="entry name" value="RESISTANCE PROTEIN MDTM, PUTATIVE-RELATED-RELATED"/>
    <property type="match status" value="1"/>
</dbReference>
<feature type="transmembrane region" description="Helical" evidence="7">
    <location>
        <begin position="94"/>
        <end position="117"/>
    </location>
</feature>
<evidence type="ECO:0000256" key="2">
    <source>
        <dbReference type="ARBA" id="ARBA00022448"/>
    </source>
</evidence>
<accession>A0A1F5TR83</accession>
<feature type="transmembrane region" description="Helical" evidence="7">
    <location>
        <begin position="156"/>
        <end position="179"/>
    </location>
</feature>
<evidence type="ECO:0000256" key="1">
    <source>
        <dbReference type="ARBA" id="ARBA00004651"/>
    </source>
</evidence>
<keyword evidence="2" id="KW-0813">Transport</keyword>
<evidence type="ECO:0000256" key="6">
    <source>
        <dbReference type="ARBA" id="ARBA00023136"/>
    </source>
</evidence>
<protein>
    <recommendedName>
        <fullName evidence="8">Major facilitator superfamily (MFS) profile domain-containing protein</fullName>
    </recommendedName>
</protein>
<dbReference type="InterPro" id="IPR050171">
    <property type="entry name" value="MFS_Transporters"/>
</dbReference>
<feature type="transmembrane region" description="Helical" evidence="7">
    <location>
        <begin position="129"/>
        <end position="150"/>
    </location>
</feature>
<sequence length="187" mass="20593">MNKYYKMLLSASLLANFGDNLIGPFYAVFVEKIGGSILDMGYTVTVFSVCTGFLMIIIGRISDKLNKELITIFGYTMYALGSLLYVFISSPWQLFGLQIVFAVGTACLSAPLTALFSKYITKGKEGTQWGFEGGGAYFAVSAAVFIGTFIVDRFGFNVLFISMFCVQVIAVLIQIKLYFTTKTIHSI</sequence>
<dbReference type="Proteomes" id="UP000177579">
    <property type="component" value="Unassembled WGS sequence"/>
</dbReference>
<dbReference type="InterPro" id="IPR036259">
    <property type="entry name" value="MFS_trans_sf"/>
</dbReference>
<keyword evidence="3" id="KW-1003">Cell membrane</keyword>
<dbReference type="InterPro" id="IPR020846">
    <property type="entry name" value="MFS_dom"/>
</dbReference>
<evidence type="ECO:0000259" key="8">
    <source>
        <dbReference type="PROSITE" id="PS50850"/>
    </source>
</evidence>
<dbReference type="PROSITE" id="PS50850">
    <property type="entry name" value="MFS"/>
    <property type="match status" value="1"/>
</dbReference>
<comment type="subcellular location">
    <subcellularLocation>
        <location evidence="1">Cell membrane</location>
        <topology evidence="1">Multi-pass membrane protein</topology>
    </subcellularLocation>
</comment>
<dbReference type="Gene3D" id="1.20.1250.20">
    <property type="entry name" value="MFS general substrate transporter like domains"/>
    <property type="match status" value="1"/>
</dbReference>
<dbReference type="SUPFAM" id="SSF103473">
    <property type="entry name" value="MFS general substrate transporter"/>
    <property type="match status" value="1"/>
</dbReference>
<feature type="domain" description="Major facilitator superfamily (MFS) profile" evidence="8">
    <location>
        <begin position="4"/>
        <end position="187"/>
    </location>
</feature>
<dbReference type="GO" id="GO:0022857">
    <property type="term" value="F:transmembrane transporter activity"/>
    <property type="evidence" value="ECO:0007669"/>
    <property type="project" value="InterPro"/>
</dbReference>